<dbReference type="CDD" id="cd06060">
    <property type="entry name" value="misato"/>
    <property type="match status" value="1"/>
</dbReference>
<dbReference type="Proteomes" id="UP001055115">
    <property type="component" value="Unassembled WGS sequence"/>
</dbReference>
<gene>
    <name evidence="8" type="ORF">ColSpa_03935</name>
</gene>
<dbReference type="Pfam" id="PF10644">
    <property type="entry name" value="Misat_Tub_SegII"/>
    <property type="match status" value="1"/>
</dbReference>
<feature type="compositionally biased region" description="Basic and acidic residues" evidence="5">
    <location>
        <begin position="347"/>
        <end position="359"/>
    </location>
</feature>
<evidence type="ECO:0000313" key="9">
    <source>
        <dbReference type="Proteomes" id="UP001055115"/>
    </source>
</evidence>
<organism evidence="8 9">
    <name type="scientific">Colletotrichum spaethianum</name>
    <dbReference type="NCBI Taxonomy" id="700344"/>
    <lineage>
        <taxon>Eukaryota</taxon>
        <taxon>Fungi</taxon>
        <taxon>Dikarya</taxon>
        <taxon>Ascomycota</taxon>
        <taxon>Pezizomycotina</taxon>
        <taxon>Sordariomycetes</taxon>
        <taxon>Hypocreomycetidae</taxon>
        <taxon>Glomerellales</taxon>
        <taxon>Glomerellaceae</taxon>
        <taxon>Colletotrichum</taxon>
        <taxon>Colletotrichum spaethianum species complex</taxon>
    </lineage>
</organism>
<dbReference type="InterPro" id="IPR036525">
    <property type="entry name" value="Tubulin/FtsZ_GTPase_sf"/>
</dbReference>
<feature type="domain" description="Misato Segment II tubulin-like" evidence="6">
    <location>
        <begin position="2"/>
        <end position="113"/>
    </location>
</feature>
<reference evidence="8 9" key="1">
    <citation type="submission" date="2022-03" db="EMBL/GenBank/DDBJ databases">
        <title>Genome data of Colletotrichum spp.</title>
        <authorList>
            <person name="Utami Y.D."/>
            <person name="Hiruma K."/>
        </authorList>
    </citation>
    <scope>NUCLEOTIDE SEQUENCE [LARGE SCALE GENOMIC DNA]</scope>
    <source>
        <strain evidence="8 9">MAFF 239500</strain>
    </source>
</reference>
<dbReference type="PANTHER" id="PTHR13391">
    <property type="entry name" value="MITOCHONDRIAL DISTRIBUTION REGULATOR MISATO"/>
    <property type="match status" value="1"/>
</dbReference>
<dbReference type="GeneID" id="73324737"/>
<evidence type="ECO:0000259" key="7">
    <source>
        <dbReference type="Pfam" id="PF14881"/>
    </source>
</evidence>
<keyword evidence="4" id="KW-0496">Mitochondrion</keyword>
<evidence type="ECO:0000256" key="4">
    <source>
        <dbReference type="ARBA" id="ARBA00023128"/>
    </source>
</evidence>
<sequence length="512" mass="57149">MHEIITLQLGQLSNYAATHFWNTQESYFTYSDQDESPVNHNVHWRPGVALDGSETFLPRTVVYDLKGGFGSLRKINALYDASQEGAPAHLWEGSPQVHKQPQVESSAYQQSLDLGTPAPKLKPSDVRYWSDFSRVFYHPKSLNQLYDYELNSSIRPFDKWALGKELFDTLDKEHDIVDRDFRPFVEEADQMQGLQIVTTIDDAWGGFATEYVERLRDEYGKITIWVWGLQTPVPATRIDQRRLQMANTARTVKDLCEHASMLVPMALPQTRLCSNINMDLQSPWHATALLSTAMETAGLPSRLNSGSTGSGLQATLSDLVSGLNLRGRQTMSRLQMSIVDSSSESDLDARVPDEEEKEDVKLDTDLFDILRAKTSTGRRNTKSGRGTPHLFGQTITSRGTPQDLDDVDQGRQRPRAALVETSTQRYHTNKGFPMLDSFPEIYLDSGGEPSTAFGVKTSLSTDTSVSAALKALRTTVSSSMGVEDREDISNELADLAEAYREGWSSGSDDDDD</sequence>
<dbReference type="InterPro" id="IPR029209">
    <property type="entry name" value="DML1/Misato_tubulin"/>
</dbReference>
<feature type="region of interest" description="Disordered" evidence="5">
    <location>
        <begin position="339"/>
        <end position="359"/>
    </location>
</feature>
<dbReference type="Pfam" id="PF14881">
    <property type="entry name" value="Tubulin_3"/>
    <property type="match status" value="1"/>
</dbReference>
<proteinExistence type="inferred from homology"/>
<dbReference type="InterPro" id="IPR019605">
    <property type="entry name" value="Misato_II_tubulin-like"/>
</dbReference>
<comment type="caution">
    <text evidence="8">The sequence shown here is derived from an EMBL/GenBank/DDBJ whole genome shotgun (WGS) entry which is preliminary data.</text>
</comment>
<comment type="similarity">
    <text evidence="3">Belongs to the misato family.</text>
</comment>
<dbReference type="GO" id="GO:0005739">
    <property type="term" value="C:mitochondrion"/>
    <property type="evidence" value="ECO:0007669"/>
    <property type="project" value="UniProtKB-SubCell"/>
</dbReference>
<evidence type="ECO:0000256" key="2">
    <source>
        <dbReference type="ARBA" id="ARBA00004173"/>
    </source>
</evidence>
<dbReference type="Gene3D" id="3.40.50.1440">
    <property type="entry name" value="Tubulin/FtsZ, GTPase domain"/>
    <property type="match status" value="1"/>
</dbReference>
<feature type="domain" description="DML1/Misato tubulin" evidence="7">
    <location>
        <begin position="118"/>
        <end position="303"/>
    </location>
</feature>
<accession>A0AA37LBY5</accession>
<dbReference type="RefSeq" id="XP_049126104.1">
    <property type="nucleotide sequence ID" value="XM_049270147.1"/>
</dbReference>
<dbReference type="AlphaFoldDB" id="A0AA37LBY5"/>
<dbReference type="SUPFAM" id="SSF52490">
    <property type="entry name" value="Tubulin nucleotide-binding domain-like"/>
    <property type="match status" value="1"/>
</dbReference>
<dbReference type="GO" id="GO:0007005">
    <property type="term" value="P:mitochondrion organization"/>
    <property type="evidence" value="ECO:0007669"/>
    <property type="project" value="InterPro"/>
</dbReference>
<protein>
    <submittedName>
        <fullName evidence="8">Protein DML1</fullName>
    </submittedName>
</protein>
<comment type="subcellular location">
    <subcellularLocation>
        <location evidence="2">Mitochondrion</location>
    </subcellularLocation>
</comment>
<feature type="region of interest" description="Disordered" evidence="5">
    <location>
        <begin position="376"/>
        <end position="409"/>
    </location>
</feature>
<comment type="function">
    <text evidence="1">Involved in the partitioning of the mitochondrial organelle and mitochondrial DNA (mtDNA) inheritance.</text>
</comment>
<keyword evidence="9" id="KW-1185">Reference proteome</keyword>
<evidence type="ECO:0000313" key="8">
    <source>
        <dbReference type="EMBL" id="GKT43754.1"/>
    </source>
</evidence>
<evidence type="ECO:0000259" key="6">
    <source>
        <dbReference type="Pfam" id="PF10644"/>
    </source>
</evidence>
<name>A0AA37LBY5_9PEZI</name>
<dbReference type="EMBL" id="BQXU01000008">
    <property type="protein sequence ID" value="GKT43754.1"/>
    <property type="molecule type" value="Genomic_DNA"/>
</dbReference>
<evidence type="ECO:0000256" key="1">
    <source>
        <dbReference type="ARBA" id="ARBA00003757"/>
    </source>
</evidence>
<dbReference type="InterPro" id="IPR049942">
    <property type="entry name" value="DML1/Misato"/>
</dbReference>
<dbReference type="PANTHER" id="PTHR13391:SF0">
    <property type="entry name" value="PROTEIN MISATO HOMOLOG 1"/>
    <property type="match status" value="1"/>
</dbReference>
<evidence type="ECO:0000256" key="3">
    <source>
        <dbReference type="ARBA" id="ARBA00008507"/>
    </source>
</evidence>
<evidence type="ECO:0000256" key="5">
    <source>
        <dbReference type="SAM" id="MobiDB-lite"/>
    </source>
</evidence>